<dbReference type="STRING" id="29655.A0A0K9PWI6"/>
<dbReference type="OrthoDB" id="665764at2759"/>
<evidence type="ECO:0000313" key="5">
    <source>
        <dbReference type="Proteomes" id="UP000036987"/>
    </source>
</evidence>
<dbReference type="Gene3D" id="3.90.70.10">
    <property type="entry name" value="Cysteine proteinases"/>
    <property type="match status" value="1"/>
</dbReference>
<dbReference type="GO" id="GO:0051603">
    <property type="term" value="P:proteolysis involved in protein catabolic process"/>
    <property type="evidence" value="ECO:0000318"/>
    <property type="project" value="GO_Central"/>
</dbReference>
<feature type="domain" description="Cathepsin propeptide inhibitor" evidence="3">
    <location>
        <begin position="23"/>
        <end position="82"/>
    </location>
</feature>
<dbReference type="AlphaFoldDB" id="A0A0K9PWI6"/>
<keyword evidence="2" id="KW-0472">Membrane</keyword>
<dbReference type="InterPro" id="IPR013201">
    <property type="entry name" value="Prot_inhib_I29"/>
</dbReference>
<evidence type="ECO:0000256" key="1">
    <source>
        <dbReference type="ARBA" id="ARBA00008455"/>
    </source>
</evidence>
<comment type="caution">
    <text evidence="4">The sequence shown here is derived from an EMBL/GenBank/DDBJ whole genome shotgun (WGS) entry which is preliminary data.</text>
</comment>
<dbReference type="GO" id="GO:0004197">
    <property type="term" value="F:cysteine-type endopeptidase activity"/>
    <property type="evidence" value="ECO:0000318"/>
    <property type="project" value="GO_Central"/>
</dbReference>
<sequence>MTTVVCSSSSNITIKETTLEDRYKKWLGRYGNLRPSNMRNMDLKSRFEIYKHNVQFIDKFNSENHSFTLIDNQFADMTNEEFKATYLNHEMVGNHTQYCEEGRNMNYTNISQVPPPPISIDWRNTGAVGLVKDQSTCCSCWSLIPLGKIRVVIMVIGILLSLVLFLRVGLLWLLRVGLLVFLVLYFKVKFVFIKK</sequence>
<evidence type="ECO:0000259" key="3">
    <source>
        <dbReference type="SMART" id="SM00848"/>
    </source>
</evidence>
<proteinExistence type="inferred from homology"/>
<reference evidence="5" key="1">
    <citation type="journal article" date="2016" name="Nature">
        <title>The genome of the seagrass Zostera marina reveals angiosperm adaptation to the sea.</title>
        <authorList>
            <person name="Olsen J.L."/>
            <person name="Rouze P."/>
            <person name="Verhelst B."/>
            <person name="Lin Y.-C."/>
            <person name="Bayer T."/>
            <person name="Collen J."/>
            <person name="Dattolo E."/>
            <person name="De Paoli E."/>
            <person name="Dittami S."/>
            <person name="Maumus F."/>
            <person name="Michel G."/>
            <person name="Kersting A."/>
            <person name="Lauritano C."/>
            <person name="Lohaus R."/>
            <person name="Toepel M."/>
            <person name="Tonon T."/>
            <person name="Vanneste K."/>
            <person name="Amirebrahimi M."/>
            <person name="Brakel J."/>
            <person name="Bostroem C."/>
            <person name="Chovatia M."/>
            <person name="Grimwood J."/>
            <person name="Jenkins J.W."/>
            <person name="Jueterbock A."/>
            <person name="Mraz A."/>
            <person name="Stam W.T."/>
            <person name="Tice H."/>
            <person name="Bornberg-Bauer E."/>
            <person name="Green P.J."/>
            <person name="Pearson G.A."/>
            <person name="Procaccini G."/>
            <person name="Duarte C.M."/>
            <person name="Schmutz J."/>
            <person name="Reusch T.B.H."/>
            <person name="Van de Peer Y."/>
        </authorList>
    </citation>
    <scope>NUCLEOTIDE SEQUENCE [LARGE SCALE GENOMIC DNA]</scope>
    <source>
        <strain evidence="5">cv. Finnish</strain>
    </source>
</reference>
<dbReference type="SUPFAM" id="SSF54001">
    <property type="entry name" value="Cysteine proteinases"/>
    <property type="match status" value="1"/>
</dbReference>
<dbReference type="InterPro" id="IPR013128">
    <property type="entry name" value="Peptidase_C1A"/>
</dbReference>
<name>A0A0K9PWI6_ZOSMR</name>
<dbReference type="PANTHER" id="PTHR12411">
    <property type="entry name" value="CYSTEINE PROTEASE FAMILY C1-RELATED"/>
    <property type="match status" value="1"/>
</dbReference>
<keyword evidence="5" id="KW-1185">Reference proteome</keyword>
<feature type="transmembrane region" description="Helical" evidence="2">
    <location>
        <begin position="172"/>
        <end position="192"/>
    </location>
</feature>
<evidence type="ECO:0000256" key="2">
    <source>
        <dbReference type="SAM" id="Phobius"/>
    </source>
</evidence>
<dbReference type="GO" id="GO:0005764">
    <property type="term" value="C:lysosome"/>
    <property type="evidence" value="ECO:0000318"/>
    <property type="project" value="GO_Central"/>
</dbReference>
<organism evidence="4 5">
    <name type="scientific">Zostera marina</name>
    <name type="common">Eelgrass</name>
    <dbReference type="NCBI Taxonomy" id="29655"/>
    <lineage>
        <taxon>Eukaryota</taxon>
        <taxon>Viridiplantae</taxon>
        <taxon>Streptophyta</taxon>
        <taxon>Embryophyta</taxon>
        <taxon>Tracheophyta</taxon>
        <taxon>Spermatophyta</taxon>
        <taxon>Magnoliopsida</taxon>
        <taxon>Liliopsida</taxon>
        <taxon>Zosteraceae</taxon>
        <taxon>Zostera</taxon>
    </lineage>
</organism>
<dbReference type="InterPro" id="IPR038765">
    <property type="entry name" value="Papain-like_cys_pep_sf"/>
</dbReference>
<feature type="transmembrane region" description="Helical" evidence="2">
    <location>
        <begin position="149"/>
        <end position="166"/>
    </location>
</feature>
<dbReference type="Proteomes" id="UP000036987">
    <property type="component" value="Unassembled WGS sequence"/>
</dbReference>
<accession>A0A0K9PWI6</accession>
<dbReference type="OMA" id="PPISIDW"/>
<evidence type="ECO:0000313" key="4">
    <source>
        <dbReference type="EMBL" id="KMZ73366.1"/>
    </source>
</evidence>
<dbReference type="GO" id="GO:0005615">
    <property type="term" value="C:extracellular space"/>
    <property type="evidence" value="ECO:0000318"/>
    <property type="project" value="GO_Central"/>
</dbReference>
<protein>
    <recommendedName>
        <fullName evidence="3">Cathepsin propeptide inhibitor domain-containing protein</fullName>
    </recommendedName>
</protein>
<dbReference type="Pfam" id="PF00112">
    <property type="entry name" value="Peptidase_C1"/>
    <property type="match status" value="1"/>
</dbReference>
<dbReference type="InterPro" id="IPR000668">
    <property type="entry name" value="Peptidase_C1A_C"/>
</dbReference>
<keyword evidence="2" id="KW-1133">Transmembrane helix</keyword>
<dbReference type="EMBL" id="LFYR01000585">
    <property type="protein sequence ID" value="KMZ73366.1"/>
    <property type="molecule type" value="Genomic_DNA"/>
</dbReference>
<gene>
    <name evidence="4" type="ORF">ZOSMA_14G01310</name>
</gene>
<comment type="similarity">
    <text evidence="1">Belongs to the peptidase C1 family.</text>
</comment>
<dbReference type="SMART" id="SM00848">
    <property type="entry name" value="Inhibitor_I29"/>
    <property type="match status" value="1"/>
</dbReference>
<dbReference type="Pfam" id="PF08246">
    <property type="entry name" value="Inhibitor_I29"/>
    <property type="match status" value="1"/>
</dbReference>
<keyword evidence="2" id="KW-0812">Transmembrane</keyword>